<evidence type="ECO:0000256" key="2">
    <source>
        <dbReference type="ARBA" id="ARBA00022801"/>
    </source>
</evidence>
<evidence type="ECO:0000256" key="5">
    <source>
        <dbReference type="SAM" id="MobiDB-lite"/>
    </source>
</evidence>
<feature type="region of interest" description="Disordered" evidence="5">
    <location>
        <begin position="667"/>
        <end position="713"/>
    </location>
</feature>
<feature type="domain" description="PPM-type phosphatase" evidence="6">
    <location>
        <begin position="10"/>
        <end position="332"/>
    </location>
</feature>
<keyword evidence="8" id="KW-1185">Reference proteome</keyword>
<keyword evidence="1" id="KW-0479">Metal-binding</keyword>
<keyword evidence="2 4" id="KW-0378">Hydrolase</keyword>
<reference evidence="9" key="2">
    <citation type="submission" date="2025-04" db="UniProtKB">
        <authorList>
            <consortium name="RefSeq"/>
        </authorList>
    </citation>
    <scope>IDENTIFICATION</scope>
    <source>
        <strain evidence="9">DH4</strain>
        <tissue evidence="9">Whole body</tissue>
    </source>
</reference>
<evidence type="ECO:0000313" key="9">
    <source>
        <dbReference type="RefSeq" id="XP_006568074.2"/>
    </source>
</evidence>
<dbReference type="PANTHER" id="PTHR47992">
    <property type="entry name" value="PROTEIN PHOSPHATASE"/>
    <property type="match status" value="1"/>
</dbReference>
<dbReference type="PROSITE" id="PS01032">
    <property type="entry name" value="PPM_1"/>
    <property type="match status" value="1"/>
</dbReference>
<dbReference type="Proteomes" id="UP000005203">
    <property type="component" value="Linkage group LG8"/>
</dbReference>
<dbReference type="OrthoDB" id="10025511at2759"/>
<dbReference type="InterPro" id="IPR015655">
    <property type="entry name" value="PP2C"/>
</dbReference>
<dbReference type="SMART" id="SM00332">
    <property type="entry name" value="PP2Cc"/>
    <property type="match status" value="1"/>
</dbReference>
<dbReference type="PROSITE" id="PS51746">
    <property type="entry name" value="PPM_2"/>
    <property type="match status" value="1"/>
</dbReference>
<dbReference type="AlphaFoldDB" id="A0A7M7GX16"/>
<feature type="compositionally biased region" description="Polar residues" evidence="5">
    <location>
        <begin position="875"/>
        <end position="896"/>
    </location>
</feature>
<dbReference type="CTD" id="31404"/>
<sequence>MPLSIGVNLRVTGHCNQGGRKYMEDMFSVAFQSTPDDKDLEYAFFGIFDGHGGGEAATFAKEHLMNVIVKQKNFWSDRDEDVLRAIKDGYVNTHYAMWRELDKWPRTASGLPSTAGTTASIAFIRKGKIYLGHVGDSAIILGYQVDGDPQWRAEALTKDHKPESGPEMIRIRESGGKVVSKSGVPRVVWNRPRIGHKGPVRRSTHIDEIPFLAVARSLGDLWSYNSELNTFVVSPEPDVKVVAIDVESHRCLIFGTDGLWNMLTPQTAVAIVQAADRHNEKHLIASQQTCNGQADNVQLWINPSKSLVDRALEKWSSKRLRADNTSVVTLMLDPPGPSRSEVLLSQKECLVMHHTIHTPTPVPVETPERLNYNPVFLSIPRPSPIINHNDLKQGSDFSNQIEENTKESNVENILLVEKVEENQNQVDETHMSVQKTFVDENIQAIETSSNKVLEKSIEVNNLESETIPVEKIENIEEQQSKTTKQEHDMLIHDLLISQNSSEVENKNDPNVSNVIHQSAFSNDCNGTHSSAVINNTESNETVSENTACRENEIKTNILNGSRHKQSTVFSTSRKEVRNRRRRHSLNTHSRNTLMDTGSLETKTYVNSRLKSRSTKVSVTNNMVEEGVKNSTNKTSSSAIGKRRHSAISQSVINTVEESCILQEPCVKRRTRSEDRPNPVDENDPANQATKDASGNLSWTTTESNITRSTAGATTVPVQERLSSLNNFQRNLGKKATPVKTIRRPSIKGLLKQLWAASLSAREWDQGRSNRSNNCNERRINRTMSIIGSSDNTTVPQRWLRSDTIAATPVKTLRSRNVDITGHTISAQLVHQYGIVKQSRLSLPSKLKQSNNNGFLQSSRVRSSSLTSSIKQTSSNNGNGACSTINPTNTGCNSSSGMAKRVKSPYNPSARSLSTRSRIKRLGK</sequence>
<evidence type="ECO:0000313" key="7">
    <source>
        <dbReference type="EnsemblMetazoa" id="XP_006568074"/>
    </source>
</evidence>
<dbReference type="EnsemblMetazoa" id="XM_006568011">
    <property type="protein sequence ID" value="XP_006568074"/>
    <property type="gene ID" value="LOC412655"/>
</dbReference>
<protein>
    <submittedName>
        <fullName evidence="9">Uncharacterized protein LOC412655</fullName>
    </submittedName>
</protein>
<comment type="similarity">
    <text evidence="4">Belongs to the PP2C family.</text>
</comment>
<dbReference type="CDD" id="cd00143">
    <property type="entry name" value="PP2Cc"/>
    <property type="match status" value="1"/>
</dbReference>
<dbReference type="KEGG" id="ame:412655"/>
<evidence type="ECO:0000256" key="3">
    <source>
        <dbReference type="ARBA" id="ARBA00022912"/>
    </source>
</evidence>
<dbReference type="RefSeq" id="XP_006568074.2">
    <property type="nucleotide sequence ID" value="XM_006568011.3"/>
</dbReference>
<feature type="region of interest" description="Disordered" evidence="5">
    <location>
        <begin position="846"/>
        <end position="923"/>
    </location>
</feature>
<evidence type="ECO:0000259" key="6">
    <source>
        <dbReference type="PROSITE" id="PS51746"/>
    </source>
</evidence>
<dbReference type="FunFam" id="3.60.40.10:FF:000060">
    <property type="entry name" value="Protein phosphatase 2c"/>
    <property type="match status" value="1"/>
</dbReference>
<reference evidence="7" key="1">
    <citation type="submission" date="2021-01" db="UniProtKB">
        <authorList>
            <consortium name="EnsemblMetazoa"/>
        </authorList>
    </citation>
    <scope>IDENTIFICATION</scope>
    <source>
        <strain evidence="7">DH4</strain>
    </source>
</reference>
<accession>A0A8B6Z6E4</accession>
<dbReference type="InterPro" id="IPR000222">
    <property type="entry name" value="PP2C_BS"/>
</dbReference>
<feature type="region of interest" description="Disordered" evidence="5">
    <location>
        <begin position="558"/>
        <end position="582"/>
    </location>
</feature>
<evidence type="ECO:0000256" key="4">
    <source>
        <dbReference type="RuleBase" id="RU003465"/>
    </source>
</evidence>
<dbReference type="GO" id="GO:0004722">
    <property type="term" value="F:protein serine/threonine phosphatase activity"/>
    <property type="evidence" value="ECO:0007669"/>
    <property type="project" value="InterPro"/>
</dbReference>
<dbReference type="SUPFAM" id="SSF81606">
    <property type="entry name" value="PP2C-like"/>
    <property type="match status" value="1"/>
</dbReference>
<evidence type="ECO:0000313" key="8">
    <source>
        <dbReference type="Proteomes" id="UP000005203"/>
    </source>
</evidence>
<dbReference type="Pfam" id="PF00481">
    <property type="entry name" value="PP2C"/>
    <property type="match status" value="1"/>
</dbReference>
<gene>
    <name evidence="9" type="primary">LOC412655</name>
</gene>
<dbReference type="InterPro" id="IPR001932">
    <property type="entry name" value="PPM-type_phosphatase-like_dom"/>
</dbReference>
<keyword evidence="3 4" id="KW-0904">Protein phosphatase</keyword>
<feature type="compositionally biased region" description="Polar residues" evidence="5">
    <location>
        <begin position="905"/>
        <end position="915"/>
    </location>
</feature>
<feature type="compositionally biased region" description="Polar residues" evidence="5">
    <location>
        <begin position="846"/>
        <end position="856"/>
    </location>
</feature>
<name>A0A7M7GX16_APIME</name>
<proteinExistence type="inferred from homology"/>
<evidence type="ECO:0000256" key="1">
    <source>
        <dbReference type="ARBA" id="ARBA00022723"/>
    </source>
</evidence>
<organism evidence="7">
    <name type="scientific">Apis mellifera</name>
    <name type="common">Honeybee</name>
    <dbReference type="NCBI Taxonomy" id="7460"/>
    <lineage>
        <taxon>Eukaryota</taxon>
        <taxon>Metazoa</taxon>
        <taxon>Ecdysozoa</taxon>
        <taxon>Arthropoda</taxon>
        <taxon>Hexapoda</taxon>
        <taxon>Insecta</taxon>
        <taxon>Pterygota</taxon>
        <taxon>Neoptera</taxon>
        <taxon>Endopterygota</taxon>
        <taxon>Hymenoptera</taxon>
        <taxon>Apocrita</taxon>
        <taxon>Aculeata</taxon>
        <taxon>Apoidea</taxon>
        <taxon>Anthophila</taxon>
        <taxon>Apidae</taxon>
        <taxon>Apis</taxon>
    </lineage>
</organism>
<dbReference type="InterPro" id="IPR036457">
    <property type="entry name" value="PPM-type-like_dom_sf"/>
</dbReference>
<feature type="compositionally biased region" description="Low complexity" evidence="5">
    <location>
        <begin position="857"/>
        <end position="874"/>
    </location>
</feature>
<accession>A0A7M7GX16</accession>
<dbReference type="Gene3D" id="3.60.40.10">
    <property type="entry name" value="PPM-type phosphatase domain"/>
    <property type="match status" value="1"/>
</dbReference>
<dbReference type="GO" id="GO:0046872">
    <property type="term" value="F:metal ion binding"/>
    <property type="evidence" value="ECO:0007669"/>
    <property type="project" value="UniProtKB-KW"/>
</dbReference>
<dbReference type="GeneID" id="412655"/>
<feature type="compositionally biased region" description="Polar residues" evidence="5">
    <location>
        <begin position="684"/>
        <end position="713"/>
    </location>
</feature>